<evidence type="ECO:0000259" key="2">
    <source>
        <dbReference type="Pfam" id="PF04677"/>
    </source>
</evidence>
<dbReference type="InterPro" id="IPR040194">
    <property type="entry name" value="Cwf19-like"/>
</dbReference>
<dbReference type="SUPFAM" id="SSF54197">
    <property type="entry name" value="HIT-like"/>
    <property type="match status" value="1"/>
</dbReference>
<dbReference type="PANTHER" id="PTHR12072">
    <property type="entry name" value="CWF19, CELL CYCLE CONTROL PROTEIN"/>
    <property type="match status" value="1"/>
</dbReference>
<comment type="caution">
    <text evidence="3">The sequence shown here is derived from an EMBL/GenBank/DDBJ whole genome shotgun (WGS) entry which is preliminary data.</text>
</comment>
<dbReference type="EMBL" id="BMAT01006817">
    <property type="protein sequence ID" value="GFS20397.1"/>
    <property type="molecule type" value="Genomic_DNA"/>
</dbReference>
<dbReference type="GO" id="GO:0071014">
    <property type="term" value="C:post-mRNA release spliceosomal complex"/>
    <property type="evidence" value="ECO:0007669"/>
    <property type="project" value="TreeGrafter"/>
</dbReference>
<dbReference type="Proteomes" id="UP000762676">
    <property type="component" value="Unassembled WGS sequence"/>
</dbReference>
<feature type="domain" description="Cwf19-like C-terminal" evidence="2">
    <location>
        <begin position="78"/>
        <end position="146"/>
    </location>
</feature>
<organism evidence="3 4">
    <name type="scientific">Elysia marginata</name>
    <dbReference type="NCBI Taxonomy" id="1093978"/>
    <lineage>
        <taxon>Eukaryota</taxon>
        <taxon>Metazoa</taxon>
        <taxon>Spiralia</taxon>
        <taxon>Lophotrochozoa</taxon>
        <taxon>Mollusca</taxon>
        <taxon>Gastropoda</taxon>
        <taxon>Heterobranchia</taxon>
        <taxon>Euthyneura</taxon>
        <taxon>Panpulmonata</taxon>
        <taxon>Sacoglossa</taxon>
        <taxon>Placobranchoidea</taxon>
        <taxon>Plakobranchidae</taxon>
        <taxon>Elysia</taxon>
    </lineage>
</organism>
<dbReference type="PANTHER" id="PTHR12072:SF5">
    <property type="entry name" value="CWF19-LIKE PROTEIN 2"/>
    <property type="match status" value="1"/>
</dbReference>
<protein>
    <submittedName>
        <fullName evidence="3">CWF19-like protein 2</fullName>
    </submittedName>
</protein>
<comment type="similarity">
    <text evidence="1">Belongs to the CWF19 family.</text>
</comment>
<evidence type="ECO:0000256" key="1">
    <source>
        <dbReference type="ARBA" id="ARBA00006795"/>
    </source>
</evidence>
<evidence type="ECO:0000313" key="4">
    <source>
        <dbReference type="Proteomes" id="UP000762676"/>
    </source>
</evidence>
<accession>A0AAV4JHE2</accession>
<sequence>MSGERTIYFEDDNKLDLKTLVQQEKSGTAEDQNTMFARLAGRSGDRDLDVDDMFVTKAAHKQDENRAANRDRSAAIFEHRKINAAMEKCPRCFDKVPKHLIVAIGTKSYLCVPAHRSLVDGHCLIVPMQHISSCTAVDEDVWREMQ</sequence>
<gene>
    <name evidence="3" type="ORF">ElyMa_003311900</name>
</gene>
<name>A0AAV4JHE2_9GAST</name>
<keyword evidence="4" id="KW-1185">Reference proteome</keyword>
<dbReference type="Gene3D" id="3.30.428.10">
    <property type="entry name" value="HIT-like"/>
    <property type="match status" value="1"/>
</dbReference>
<proteinExistence type="inferred from homology"/>
<dbReference type="InterPro" id="IPR036265">
    <property type="entry name" value="HIT-like_sf"/>
</dbReference>
<reference evidence="3 4" key="1">
    <citation type="journal article" date="2021" name="Elife">
        <title>Chloroplast acquisition without the gene transfer in kleptoplastic sea slugs, Plakobranchus ocellatus.</title>
        <authorList>
            <person name="Maeda T."/>
            <person name="Takahashi S."/>
            <person name="Yoshida T."/>
            <person name="Shimamura S."/>
            <person name="Takaki Y."/>
            <person name="Nagai Y."/>
            <person name="Toyoda A."/>
            <person name="Suzuki Y."/>
            <person name="Arimoto A."/>
            <person name="Ishii H."/>
            <person name="Satoh N."/>
            <person name="Nishiyama T."/>
            <person name="Hasebe M."/>
            <person name="Maruyama T."/>
            <person name="Minagawa J."/>
            <person name="Obokata J."/>
            <person name="Shigenobu S."/>
        </authorList>
    </citation>
    <scope>NUCLEOTIDE SEQUENCE [LARGE SCALE GENOMIC DNA]</scope>
</reference>
<evidence type="ECO:0000313" key="3">
    <source>
        <dbReference type="EMBL" id="GFS20397.1"/>
    </source>
</evidence>
<dbReference type="Pfam" id="PF04677">
    <property type="entry name" value="CwfJ_C_1"/>
    <property type="match status" value="1"/>
</dbReference>
<dbReference type="GO" id="GO:0000398">
    <property type="term" value="P:mRNA splicing, via spliceosome"/>
    <property type="evidence" value="ECO:0007669"/>
    <property type="project" value="TreeGrafter"/>
</dbReference>
<dbReference type="AlphaFoldDB" id="A0AAV4JHE2"/>
<dbReference type="InterPro" id="IPR006768">
    <property type="entry name" value="Cwf19-like_C_dom-1"/>
</dbReference>
<feature type="non-terminal residue" evidence="3">
    <location>
        <position position="146"/>
    </location>
</feature>